<dbReference type="Pfam" id="PF03235">
    <property type="entry name" value="GmrSD_N"/>
    <property type="match status" value="1"/>
</dbReference>
<dbReference type="OrthoDB" id="9798761at2"/>
<dbReference type="PANTHER" id="PTHR35149:SF2">
    <property type="entry name" value="DUF262 DOMAIN-CONTAINING PROTEIN"/>
    <property type="match status" value="1"/>
</dbReference>
<gene>
    <name evidence="3" type="ORF">E3O42_09630</name>
</gene>
<comment type="caution">
    <text evidence="3">The sequence shown here is derived from an EMBL/GenBank/DDBJ whole genome shotgun (WGS) entry which is preliminary data.</text>
</comment>
<dbReference type="EMBL" id="SOFL01000033">
    <property type="protein sequence ID" value="TFC01625.1"/>
    <property type="molecule type" value="Genomic_DNA"/>
</dbReference>
<evidence type="ECO:0000259" key="1">
    <source>
        <dbReference type="Pfam" id="PF03235"/>
    </source>
</evidence>
<protein>
    <submittedName>
        <fullName evidence="3">DUF262 domain-containing protein</fullName>
    </submittedName>
</protein>
<dbReference type="Proteomes" id="UP000297907">
    <property type="component" value="Unassembled WGS sequence"/>
</dbReference>
<dbReference type="Pfam" id="PF07510">
    <property type="entry name" value="GmrSD_C"/>
    <property type="match status" value="1"/>
</dbReference>
<feature type="domain" description="GmrSD restriction endonucleases N-terminal" evidence="1">
    <location>
        <begin position="12"/>
        <end position="229"/>
    </location>
</feature>
<accession>A0A4R8W6R6</accession>
<dbReference type="InterPro" id="IPR011089">
    <property type="entry name" value="GmrSD_C"/>
</dbReference>
<evidence type="ECO:0000259" key="2">
    <source>
        <dbReference type="Pfam" id="PF07510"/>
    </source>
</evidence>
<dbReference type="PANTHER" id="PTHR35149">
    <property type="entry name" value="SLL5132 PROTEIN"/>
    <property type="match status" value="1"/>
</dbReference>
<dbReference type="InterPro" id="IPR004919">
    <property type="entry name" value="GmrSD_N"/>
</dbReference>
<evidence type="ECO:0000313" key="4">
    <source>
        <dbReference type="Proteomes" id="UP000297907"/>
    </source>
</evidence>
<proteinExistence type="predicted"/>
<feature type="domain" description="GmrSD restriction endonucleases C-terminal" evidence="2">
    <location>
        <begin position="421"/>
        <end position="558"/>
    </location>
</feature>
<sequence length="667" mass="76794">MKANPMYLLDSLSNNDVTFFIPPYQRNYEWLTDNCRVLLSDVKKVAASNLTDVKTEHFFGSIVYVVEEAGFGLPDKYVLTDGQQRITTTMLLLMALRDSIDDPAYQETIQRRYLENDRADNSVEYKIKLKQVETDWEAYKLLVLRSDVPATLKNSAVHQNYLFFRKAIEPLPDAEKKNLLEKGLMRFSIISIQLEPDRNPWENPQEIFESMNSLGKPLSLADLVRNYLLMGKSTGQQTALYNGYWLTLEKRLPGTLSEFIRDWMQADQHKSYKVARENNYKELYGAFKDIVRGRSVEALFESFVRFSHPYSIVCGLESTGHQRLDQVIFDLNVIGVAPAYSYLTEVLAAWEAEALNDADVVTVLTCVRTYLLRRRVLGLTQAENKFYPVLGGQLYELTSSPDLSDTLFRQLSSQEYALRLPNDDEMASKLRAMNFYNLGRSRNYPRLLLSMAEESLTKARPKWDDPRLQLEHIMPQKMSADWRQMLGEDPEAVHQEYVNNVGNITLIRHNQELGNKSFGDKKETYAGQSGLQVTQNRILDRDVWDAEAIRRRQDYIIDLITVHILEIPKRFRRASNWNQNDGESAQFDSRRTLNQLIGETIEYVSNPMITAKVISDSRVLFESDEWALGPLTKVLKERSGATVSKTSNFHGASNWSWDGTKLVDLEL</sequence>
<reference evidence="3 4" key="1">
    <citation type="submission" date="2019-03" db="EMBL/GenBank/DDBJ databases">
        <title>Genomics of glacier-inhabiting Cryobacterium strains.</title>
        <authorList>
            <person name="Liu Q."/>
            <person name="Xin Y.-H."/>
        </authorList>
    </citation>
    <scope>NUCLEOTIDE SEQUENCE [LARGE SCALE GENOMIC DNA]</scope>
    <source>
        <strain evidence="3 4">RHLS22-1</strain>
    </source>
</reference>
<name>A0A4R8W6R6_9MICO</name>
<organism evidence="3 4">
    <name type="scientific">Cryobacterium adonitolivorans</name>
    <dbReference type="NCBI Taxonomy" id="1259189"/>
    <lineage>
        <taxon>Bacteria</taxon>
        <taxon>Bacillati</taxon>
        <taxon>Actinomycetota</taxon>
        <taxon>Actinomycetes</taxon>
        <taxon>Micrococcales</taxon>
        <taxon>Microbacteriaceae</taxon>
        <taxon>Cryobacterium</taxon>
    </lineage>
</organism>
<evidence type="ECO:0000313" key="3">
    <source>
        <dbReference type="EMBL" id="TFC01625.1"/>
    </source>
</evidence>
<dbReference type="AlphaFoldDB" id="A0A4R8W6R6"/>
<keyword evidence="4" id="KW-1185">Reference proteome</keyword>